<accession>A0A179IJF1</accession>
<dbReference type="Proteomes" id="UP000243081">
    <property type="component" value="Unassembled WGS sequence"/>
</dbReference>
<feature type="compositionally biased region" description="Low complexity" evidence="1">
    <location>
        <begin position="268"/>
        <end position="280"/>
    </location>
</feature>
<feature type="compositionally biased region" description="Polar residues" evidence="1">
    <location>
        <begin position="170"/>
        <end position="182"/>
    </location>
</feature>
<feature type="region of interest" description="Disordered" evidence="1">
    <location>
        <begin position="782"/>
        <end position="805"/>
    </location>
</feature>
<feature type="region of interest" description="Disordered" evidence="1">
    <location>
        <begin position="39"/>
        <end position="112"/>
    </location>
</feature>
<feature type="region of interest" description="Disordered" evidence="1">
    <location>
        <begin position="265"/>
        <end position="303"/>
    </location>
</feature>
<organism evidence="2 3">
    <name type="scientific">Cordyceps confragosa</name>
    <name type="common">Lecanicillium lecanii</name>
    <dbReference type="NCBI Taxonomy" id="2714763"/>
    <lineage>
        <taxon>Eukaryota</taxon>
        <taxon>Fungi</taxon>
        <taxon>Dikarya</taxon>
        <taxon>Ascomycota</taxon>
        <taxon>Pezizomycotina</taxon>
        <taxon>Sordariomycetes</taxon>
        <taxon>Hypocreomycetidae</taxon>
        <taxon>Hypocreales</taxon>
        <taxon>Cordycipitaceae</taxon>
        <taxon>Akanthomyces</taxon>
    </lineage>
</organism>
<feature type="compositionally biased region" description="Low complexity" evidence="1">
    <location>
        <begin position="684"/>
        <end position="697"/>
    </location>
</feature>
<comment type="caution">
    <text evidence="2">The sequence shown here is derived from an EMBL/GenBank/DDBJ whole genome shotgun (WGS) entry which is preliminary data.</text>
</comment>
<protein>
    <submittedName>
        <fullName evidence="2">Uncharacterized protein</fullName>
    </submittedName>
</protein>
<evidence type="ECO:0000313" key="3">
    <source>
        <dbReference type="Proteomes" id="UP000243081"/>
    </source>
</evidence>
<feature type="region of interest" description="Disordered" evidence="1">
    <location>
        <begin position="170"/>
        <end position="201"/>
    </location>
</feature>
<keyword evidence="3" id="KW-1185">Reference proteome</keyword>
<feature type="region of interest" description="Disordered" evidence="1">
    <location>
        <begin position="593"/>
        <end position="745"/>
    </location>
</feature>
<name>A0A179IJF1_CORDF</name>
<sequence>MAQAHRNLGPNPSSTANQSCISRSLEPLDLEREPSRWPLQTVDDNAAPTPHFTGSQARQKASNESEHFNHHPVVDRNLHSTYHAPLRPRRGLDDPRFSRDSTSRSFEEDQLTHERRIRSYRDTTTEIISLYASRNTMAHDSTQLRHDDDASSTISHSKYPASQRYAQASSTHLRTGSWQKSRTPGPYPTRLRRPGTGIISPNITEARGREYSRMAEVERGRHVCSSLNHLQSTLTLSQRIPHNLHRTSLANNQRRAPPLSIRAEMNKSSSSLPSRSSPGPNHYLTASGRARTPSSTVSWASRPSDRYYMGSTDQSSRSASLTSIVEMYQRPMTSSSTCPAMRPSGTFYYDYTEDFNDLSPEGTGQSDMPLSPIPHRAGGGIKPTVLQQDMELKMHGAIHSPSMPGSTHAACRGGYNQAESSIDESFDSYLQGSHDDSIEEIERAIANAISSAAADKLMAASEHLNTYTDALRSRKIENQNNVINGPYPSRRLPATERQYGLKTAAPNIEMNNNVKRDSQLGLNKNAIALDPAFADFTSLLSSFERLAKSPFSRLSDEDDADERHSRRSSKLSTMETLDELESTENQYLKHHRRNRATAQAGTPALNTSGSFTEDPLKLGEDSTILTPEPLSPHRQKKDNPELHQRFMKALPPLPPEKPGIHLTHDFSGSTDKQRKNDSAISQVRSLSLRSHISRSGSPGKMKLRGRPPSSSGDANGAIVPNGARRERRSADECRSATNINPPPKLKLKISRNQLGRGRSAQTESVIRNNRLKQCNALADVARPPHTDFDKKTEKTQDMARVKEHDERQEPFTIGVGLRDSAGASCQPSDQFNLSCPSTPVESADVMLPRPRSFRESAEEMRAVQSETAGAASRRVKPKFSFLRLRPAHPPAHATLTKPAPGALCNTYGPDMHMAQRKMPGASVSQFDSTISEKQVKSASVKSERVGNRVKRWATDAKRVVRSYVRRTLIRTPKSATAY</sequence>
<feature type="compositionally biased region" description="Basic and acidic residues" evidence="1">
    <location>
        <begin position="61"/>
        <end position="78"/>
    </location>
</feature>
<feature type="compositionally biased region" description="Polar residues" evidence="1">
    <location>
        <begin position="292"/>
        <end position="301"/>
    </location>
</feature>
<feature type="compositionally biased region" description="Polar residues" evidence="1">
    <location>
        <begin position="10"/>
        <end position="22"/>
    </location>
</feature>
<evidence type="ECO:0000256" key="1">
    <source>
        <dbReference type="SAM" id="MobiDB-lite"/>
    </source>
</evidence>
<reference evidence="2 3" key="1">
    <citation type="submission" date="2016-03" db="EMBL/GenBank/DDBJ databases">
        <title>Fine-scale spatial genetic structure of a fungal parasite of coffee scale insects.</title>
        <authorList>
            <person name="Jackson D."/>
            <person name="Zemenick K.A."/>
            <person name="Malloure B."/>
            <person name="Quandt C.A."/>
            <person name="James T.Y."/>
        </authorList>
    </citation>
    <scope>NUCLEOTIDE SEQUENCE [LARGE SCALE GENOMIC DNA]</scope>
    <source>
        <strain evidence="2 3">UM487</strain>
    </source>
</reference>
<proteinExistence type="predicted"/>
<feature type="region of interest" description="Disordered" evidence="1">
    <location>
        <begin position="552"/>
        <end position="577"/>
    </location>
</feature>
<feature type="region of interest" description="Disordered" evidence="1">
    <location>
        <begin position="1"/>
        <end position="24"/>
    </location>
</feature>
<feature type="compositionally biased region" description="Polar residues" evidence="1">
    <location>
        <begin position="596"/>
        <end position="611"/>
    </location>
</feature>
<dbReference type="EMBL" id="LUKN01000535">
    <property type="protein sequence ID" value="OAR02748.1"/>
    <property type="molecule type" value="Genomic_DNA"/>
</dbReference>
<evidence type="ECO:0000313" key="2">
    <source>
        <dbReference type="EMBL" id="OAR02748.1"/>
    </source>
</evidence>
<dbReference type="OrthoDB" id="5153965at2759"/>
<gene>
    <name evidence="2" type="ORF">LLEC1_04749</name>
</gene>
<feature type="compositionally biased region" description="Basic and acidic residues" evidence="1">
    <location>
        <begin position="90"/>
        <end position="112"/>
    </location>
</feature>
<dbReference type="AlphaFoldDB" id="A0A179IJF1"/>